<proteinExistence type="predicted"/>
<sequence>MTRRSNATADEELVALPSEGSDEEEEYEDSEDDSAAQEDEKDESESESEDEDQATKGRGNHEFRKTQARESEWASRHEESQVYEWKIRGILQVQRPVEEETLEPRREWRER</sequence>
<dbReference type="HOGENOM" id="CLU_2157954_0_0_1"/>
<feature type="region of interest" description="Disordered" evidence="1">
    <location>
        <begin position="1"/>
        <end position="79"/>
    </location>
</feature>
<dbReference type="EMBL" id="CAUH01004371">
    <property type="protein sequence ID" value="CCU79571.1"/>
    <property type="molecule type" value="Genomic_DNA"/>
</dbReference>
<dbReference type="AlphaFoldDB" id="N1JJW9"/>
<feature type="compositionally biased region" description="Acidic residues" evidence="1">
    <location>
        <begin position="20"/>
        <end position="52"/>
    </location>
</feature>
<dbReference type="Proteomes" id="UP000015441">
    <property type="component" value="Unassembled WGS sequence"/>
</dbReference>
<reference evidence="2 3" key="1">
    <citation type="journal article" date="2010" name="Science">
        <title>Genome expansion and gene loss in powdery mildew fungi reveal tradeoffs in extreme parasitism.</title>
        <authorList>
            <person name="Spanu P.D."/>
            <person name="Abbott J.C."/>
            <person name="Amselem J."/>
            <person name="Burgis T.A."/>
            <person name="Soanes D.M."/>
            <person name="Stueber K."/>
            <person name="Ver Loren van Themaat E."/>
            <person name="Brown J.K.M."/>
            <person name="Butcher S.A."/>
            <person name="Gurr S.J."/>
            <person name="Lebrun M.-H."/>
            <person name="Ridout C.J."/>
            <person name="Schulze-Lefert P."/>
            <person name="Talbot N.J."/>
            <person name="Ahmadinejad N."/>
            <person name="Ametz C."/>
            <person name="Barton G.R."/>
            <person name="Benjdia M."/>
            <person name="Bidzinski P."/>
            <person name="Bindschedler L.V."/>
            <person name="Both M."/>
            <person name="Brewer M.T."/>
            <person name="Cadle-Davidson L."/>
            <person name="Cadle-Davidson M.M."/>
            <person name="Collemare J."/>
            <person name="Cramer R."/>
            <person name="Frenkel O."/>
            <person name="Godfrey D."/>
            <person name="Harriman J."/>
            <person name="Hoede C."/>
            <person name="King B.C."/>
            <person name="Klages S."/>
            <person name="Kleemann J."/>
            <person name="Knoll D."/>
            <person name="Koti P.S."/>
            <person name="Kreplak J."/>
            <person name="Lopez-Ruiz F.J."/>
            <person name="Lu X."/>
            <person name="Maekawa T."/>
            <person name="Mahanil S."/>
            <person name="Micali C."/>
            <person name="Milgroom M.G."/>
            <person name="Montana G."/>
            <person name="Noir S."/>
            <person name="O'Connell R.J."/>
            <person name="Oberhaensli S."/>
            <person name="Parlange F."/>
            <person name="Pedersen C."/>
            <person name="Quesneville H."/>
            <person name="Reinhardt R."/>
            <person name="Rott M."/>
            <person name="Sacristan S."/>
            <person name="Schmidt S.M."/>
            <person name="Schoen M."/>
            <person name="Skamnioti P."/>
            <person name="Sommer H."/>
            <person name="Stephens A."/>
            <person name="Takahara H."/>
            <person name="Thordal-Christensen H."/>
            <person name="Vigouroux M."/>
            <person name="Wessling R."/>
            <person name="Wicker T."/>
            <person name="Panstruga R."/>
        </authorList>
    </citation>
    <scope>NUCLEOTIDE SEQUENCE [LARGE SCALE GENOMIC DNA]</scope>
    <source>
        <strain evidence="2">DH14</strain>
    </source>
</reference>
<gene>
    <name evidence="2" type="ORF">BGHDH14_bghG004371000001001</name>
</gene>
<accession>N1JJW9</accession>
<comment type="caution">
    <text evidence="2">The sequence shown here is derived from an EMBL/GenBank/DDBJ whole genome shotgun (WGS) entry which is preliminary data.</text>
</comment>
<keyword evidence="3" id="KW-1185">Reference proteome</keyword>
<protein>
    <submittedName>
        <fullName evidence="2">Blumeria specific transcript</fullName>
    </submittedName>
</protein>
<evidence type="ECO:0000256" key="1">
    <source>
        <dbReference type="SAM" id="MobiDB-lite"/>
    </source>
</evidence>
<feature type="compositionally biased region" description="Basic and acidic residues" evidence="1">
    <location>
        <begin position="53"/>
        <end position="79"/>
    </location>
</feature>
<evidence type="ECO:0000313" key="2">
    <source>
        <dbReference type="EMBL" id="CCU79571.1"/>
    </source>
</evidence>
<dbReference type="InParanoid" id="N1JJW9"/>
<name>N1JJW9_BLUG1</name>
<organism evidence="2 3">
    <name type="scientific">Blumeria graminis f. sp. hordei (strain DH14)</name>
    <name type="common">Barley powdery mildew</name>
    <name type="synonym">Oidium monilioides f. sp. hordei</name>
    <dbReference type="NCBI Taxonomy" id="546991"/>
    <lineage>
        <taxon>Eukaryota</taxon>
        <taxon>Fungi</taxon>
        <taxon>Dikarya</taxon>
        <taxon>Ascomycota</taxon>
        <taxon>Pezizomycotina</taxon>
        <taxon>Leotiomycetes</taxon>
        <taxon>Erysiphales</taxon>
        <taxon>Erysiphaceae</taxon>
        <taxon>Blumeria</taxon>
        <taxon>Blumeria hordei</taxon>
    </lineage>
</organism>
<evidence type="ECO:0000313" key="3">
    <source>
        <dbReference type="Proteomes" id="UP000015441"/>
    </source>
</evidence>